<accession>A0A7W7YA91</accession>
<reference evidence="1 2" key="1">
    <citation type="submission" date="2020-08" db="EMBL/GenBank/DDBJ databases">
        <title>Genomic Encyclopedia of Type Strains, Phase IV (KMG-IV): sequencing the most valuable type-strain genomes for metagenomic binning, comparative biology and taxonomic classification.</title>
        <authorList>
            <person name="Goeker M."/>
        </authorList>
    </citation>
    <scope>NUCLEOTIDE SEQUENCE [LARGE SCALE GENOMIC DNA]</scope>
    <source>
        <strain evidence="1 2">DSM 12252</strain>
    </source>
</reference>
<dbReference type="AlphaFoldDB" id="A0A7W7YA91"/>
<evidence type="ECO:0000313" key="1">
    <source>
        <dbReference type="EMBL" id="MBB5032503.1"/>
    </source>
</evidence>
<gene>
    <name evidence="1" type="ORF">HNQ65_002085</name>
</gene>
<dbReference type="Proteomes" id="UP000590740">
    <property type="component" value="Unassembled WGS sequence"/>
</dbReference>
<proteinExistence type="predicted"/>
<protein>
    <submittedName>
        <fullName evidence="1">Uncharacterized protein</fullName>
    </submittedName>
</protein>
<sequence length="60" mass="6845">MAEATEACTDAAESWTKLRLQPSSRRSAPYRRLQSLTKTFQQLEQLWYLAPVEPAARHPG</sequence>
<evidence type="ECO:0000313" key="2">
    <source>
        <dbReference type="Proteomes" id="UP000590740"/>
    </source>
</evidence>
<organism evidence="1 2">
    <name type="scientific">Prosthecobacter vanneervenii</name>
    <dbReference type="NCBI Taxonomy" id="48466"/>
    <lineage>
        <taxon>Bacteria</taxon>
        <taxon>Pseudomonadati</taxon>
        <taxon>Verrucomicrobiota</taxon>
        <taxon>Verrucomicrobiia</taxon>
        <taxon>Verrucomicrobiales</taxon>
        <taxon>Verrucomicrobiaceae</taxon>
        <taxon>Prosthecobacter</taxon>
    </lineage>
</organism>
<dbReference type="EMBL" id="JACHIG010000004">
    <property type="protein sequence ID" value="MBB5032503.1"/>
    <property type="molecule type" value="Genomic_DNA"/>
</dbReference>
<comment type="caution">
    <text evidence="1">The sequence shown here is derived from an EMBL/GenBank/DDBJ whole genome shotgun (WGS) entry which is preliminary data.</text>
</comment>
<name>A0A7W7YA91_9BACT</name>
<keyword evidence="2" id="KW-1185">Reference proteome</keyword>